<dbReference type="PROSITE" id="PS51257">
    <property type="entry name" value="PROKAR_LIPOPROTEIN"/>
    <property type="match status" value="1"/>
</dbReference>
<dbReference type="AlphaFoldDB" id="A0A840E4T0"/>
<organism evidence="3 4">
    <name type="scientific">Neolewinella aquimaris</name>
    <dbReference type="NCBI Taxonomy" id="1835722"/>
    <lineage>
        <taxon>Bacteria</taxon>
        <taxon>Pseudomonadati</taxon>
        <taxon>Bacteroidota</taxon>
        <taxon>Saprospiria</taxon>
        <taxon>Saprospirales</taxon>
        <taxon>Lewinellaceae</taxon>
        <taxon>Neolewinella</taxon>
    </lineage>
</organism>
<evidence type="ECO:0008006" key="5">
    <source>
        <dbReference type="Google" id="ProtNLM"/>
    </source>
</evidence>
<keyword evidence="4" id="KW-1185">Reference proteome</keyword>
<feature type="signal peptide" evidence="2">
    <location>
        <begin position="1"/>
        <end position="17"/>
    </location>
</feature>
<dbReference type="Proteomes" id="UP000576209">
    <property type="component" value="Unassembled WGS sequence"/>
</dbReference>
<feature type="region of interest" description="Disordered" evidence="1">
    <location>
        <begin position="56"/>
        <end position="79"/>
    </location>
</feature>
<evidence type="ECO:0000256" key="2">
    <source>
        <dbReference type="SAM" id="SignalP"/>
    </source>
</evidence>
<reference evidence="3 4" key="1">
    <citation type="submission" date="2020-08" db="EMBL/GenBank/DDBJ databases">
        <title>Genomic Encyclopedia of Type Strains, Phase IV (KMG-IV): sequencing the most valuable type-strain genomes for metagenomic binning, comparative biology and taxonomic classification.</title>
        <authorList>
            <person name="Goeker M."/>
        </authorList>
    </citation>
    <scope>NUCLEOTIDE SEQUENCE [LARGE SCALE GENOMIC DNA]</scope>
    <source>
        <strain evidence="3 4">DSM 105137</strain>
    </source>
</reference>
<protein>
    <recommendedName>
        <fullName evidence="5">Lipoprotein</fullName>
    </recommendedName>
</protein>
<dbReference type="RefSeq" id="WP_183494351.1">
    <property type="nucleotide sequence ID" value="NZ_JACIFF010000001.1"/>
</dbReference>
<evidence type="ECO:0000313" key="3">
    <source>
        <dbReference type="EMBL" id="MBB4078127.1"/>
    </source>
</evidence>
<keyword evidence="2" id="KW-0732">Signal</keyword>
<evidence type="ECO:0000313" key="4">
    <source>
        <dbReference type="Proteomes" id="UP000576209"/>
    </source>
</evidence>
<feature type="chain" id="PRO_5032483599" description="Lipoprotein" evidence="2">
    <location>
        <begin position="18"/>
        <end position="203"/>
    </location>
</feature>
<gene>
    <name evidence="3" type="ORF">GGR28_000728</name>
</gene>
<proteinExistence type="predicted"/>
<sequence length="203" mass="21980">MRYLILLCCLPLFIACAAELSPDEIDRQSAYSFPARPGEADQFPIATEEDTLPLPKASANDRVSTPPGAPAPTPYGLTIEEEPKTYDGSKGTSETAAAPALAAQKLLTGKWVNAEDGQEMVELTPSHYKTFYEGSLLVQEDMTFYASCPSACSGGKPTNQPCFTISGPAQTDCYGIVRLNEEVLELRMLGVSNETVVYRRADE</sequence>
<name>A0A840E4T0_9BACT</name>
<evidence type="ECO:0000256" key="1">
    <source>
        <dbReference type="SAM" id="MobiDB-lite"/>
    </source>
</evidence>
<comment type="caution">
    <text evidence="3">The sequence shown here is derived from an EMBL/GenBank/DDBJ whole genome shotgun (WGS) entry which is preliminary data.</text>
</comment>
<dbReference type="EMBL" id="JACIFF010000001">
    <property type="protein sequence ID" value="MBB4078127.1"/>
    <property type="molecule type" value="Genomic_DNA"/>
</dbReference>
<accession>A0A840E4T0</accession>